<keyword evidence="2" id="KW-1003">Cell membrane</keyword>
<evidence type="ECO:0000256" key="1">
    <source>
        <dbReference type="ARBA" id="ARBA00004651"/>
    </source>
</evidence>
<comment type="caution">
    <text evidence="7">The sequence shown here is derived from an EMBL/GenBank/DDBJ whole genome shotgun (WGS) entry which is preliminary data.</text>
</comment>
<evidence type="ECO:0000256" key="5">
    <source>
        <dbReference type="ARBA" id="ARBA00023136"/>
    </source>
</evidence>
<evidence type="ECO:0008006" key="9">
    <source>
        <dbReference type="Google" id="ProtNLM"/>
    </source>
</evidence>
<dbReference type="RefSeq" id="WP_234845702.1">
    <property type="nucleotide sequence ID" value="NZ_BAAART010000025.1"/>
</dbReference>
<dbReference type="Proteomes" id="UP001501474">
    <property type="component" value="Unassembled WGS sequence"/>
</dbReference>
<keyword evidence="4 6" id="KW-1133">Transmembrane helix</keyword>
<feature type="transmembrane region" description="Helical" evidence="6">
    <location>
        <begin position="90"/>
        <end position="111"/>
    </location>
</feature>
<sequence length="289" mass="30472">MGHHLHGHGHGHAAGGGAPDWLPPALLLLAACGAYLLLIRRARNRNPALGWSRWRTGCFLGGILLLGAALLPPVASFAHEDFRGHMLQHLLIGMYAPLALVLAAPVTLLLRTLPASRARRLTAVLHSPPARVLTHPAVALALSAGGLAVLYFTPLYHATTAHPAAHWLLHAHFLLSGCLFAHAIAGPDPAPTRPGVRARLVYLGVAIAAHAVISQLMYGGFWVDIHAPVDQVQGGAEIMYYGGDLAELLLAAALVATWRPEPRRAAARGAWGRGARRGVVPARNVSGGS</sequence>
<organism evidence="7 8">
    <name type="scientific">Streptomyces indiaensis</name>
    <dbReference type="NCBI Taxonomy" id="284033"/>
    <lineage>
        <taxon>Bacteria</taxon>
        <taxon>Bacillati</taxon>
        <taxon>Actinomycetota</taxon>
        <taxon>Actinomycetes</taxon>
        <taxon>Kitasatosporales</taxon>
        <taxon>Streptomycetaceae</taxon>
        <taxon>Streptomyces</taxon>
    </lineage>
</organism>
<accession>A0ABN3D754</accession>
<dbReference type="EMBL" id="BAAART010000025">
    <property type="protein sequence ID" value="GAA2222594.1"/>
    <property type="molecule type" value="Genomic_DNA"/>
</dbReference>
<name>A0ABN3D754_9ACTN</name>
<evidence type="ECO:0000256" key="2">
    <source>
        <dbReference type="ARBA" id="ARBA00022475"/>
    </source>
</evidence>
<feature type="transmembrane region" description="Helical" evidence="6">
    <location>
        <begin position="21"/>
        <end position="38"/>
    </location>
</feature>
<evidence type="ECO:0000256" key="3">
    <source>
        <dbReference type="ARBA" id="ARBA00022692"/>
    </source>
</evidence>
<keyword evidence="3 6" id="KW-0812">Transmembrane</keyword>
<gene>
    <name evidence="7" type="ORF">GCM10010104_11620</name>
</gene>
<proteinExistence type="predicted"/>
<feature type="transmembrane region" description="Helical" evidence="6">
    <location>
        <begin position="164"/>
        <end position="186"/>
    </location>
</feature>
<feature type="transmembrane region" description="Helical" evidence="6">
    <location>
        <begin position="58"/>
        <end position="78"/>
    </location>
</feature>
<feature type="transmembrane region" description="Helical" evidence="6">
    <location>
        <begin position="238"/>
        <end position="258"/>
    </location>
</feature>
<comment type="subcellular location">
    <subcellularLocation>
        <location evidence="1">Cell membrane</location>
        <topology evidence="1">Multi-pass membrane protein</topology>
    </subcellularLocation>
</comment>
<evidence type="ECO:0000256" key="4">
    <source>
        <dbReference type="ARBA" id="ARBA00022989"/>
    </source>
</evidence>
<protein>
    <recommendedName>
        <fullName evidence="9">Cytochrome c oxidase assembly protein</fullName>
    </recommendedName>
</protein>
<feature type="transmembrane region" description="Helical" evidence="6">
    <location>
        <begin position="132"/>
        <end position="152"/>
    </location>
</feature>
<dbReference type="Pfam" id="PF09678">
    <property type="entry name" value="Caa3_CtaG"/>
    <property type="match status" value="1"/>
</dbReference>
<reference evidence="7 8" key="1">
    <citation type="journal article" date="2019" name="Int. J. Syst. Evol. Microbiol.">
        <title>The Global Catalogue of Microorganisms (GCM) 10K type strain sequencing project: providing services to taxonomists for standard genome sequencing and annotation.</title>
        <authorList>
            <consortium name="The Broad Institute Genomics Platform"/>
            <consortium name="The Broad Institute Genome Sequencing Center for Infectious Disease"/>
            <person name="Wu L."/>
            <person name="Ma J."/>
        </authorList>
    </citation>
    <scope>NUCLEOTIDE SEQUENCE [LARGE SCALE GENOMIC DNA]</scope>
    <source>
        <strain evidence="7 8">JCM 3053</strain>
    </source>
</reference>
<evidence type="ECO:0000313" key="8">
    <source>
        <dbReference type="Proteomes" id="UP001501474"/>
    </source>
</evidence>
<feature type="transmembrane region" description="Helical" evidence="6">
    <location>
        <begin position="198"/>
        <end position="218"/>
    </location>
</feature>
<evidence type="ECO:0000313" key="7">
    <source>
        <dbReference type="EMBL" id="GAA2222594.1"/>
    </source>
</evidence>
<keyword evidence="5 6" id="KW-0472">Membrane</keyword>
<dbReference type="InterPro" id="IPR019108">
    <property type="entry name" value="Caa3_assmbl_CtaG-rel"/>
</dbReference>
<evidence type="ECO:0000256" key="6">
    <source>
        <dbReference type="SAM" id="Phobius"/>
    </source>
</evidence>
<keyword evidence="8" id="KW-1185">Reference proteome</keyword>